<sequence>MSSKYIAAALLTCSIVTVSCSSSSTTTPATVPTTAATSADAVVAGKPFPTARCDANKAAGKITYLSSFDFAAAASIVEVLVAKQKGYFDALCLNVEIKASFSTANYPLIAGNQAQFSSGGSFSEVAGFANDTPDADILALAVEGKTAIDALIVKADTATTVADLKGTTIGVKGKITPSVQAMLAKAGLIEGTDYQTVPVEGYDPKVHIAIPSIVGFPGYKSNEPGQLDRAGISYSLFDPSANGIPGSFGILYTNRAFMTAHPSATEDFMRAAMMGLADAIADPAAASKIALSFIDSNGNPNYLSPEGETYRWLTESQLITNTTPAGEPVGLPDAAGLQAEVEAYATIGLFGGKAPDISKRFDSSVLKAVYAADRTVIWPSS</sequence>
<evidence type="ECO:0000256" key="2">
    <source>
        <dbReference type="ARBA" id="ARBA00004948"/>
    </source>
</evidence>
<dbReference type="PANTHER" id="PTHR31528:SF1">
    <property type="entry name" value="4-AMINO-5-HYDROXYMETHYL-2-METHYLPYRIMIDINE PHOSPHATE SYNTHASE THI11-RELATED"/>
    <property type="match status" value="1"/>
</dbReference>
<comment type="subunit">
    <text evidence="4">Homodimer.</text>
</comment>
<keyword evidence="9" id="KW-0408">Iron</keyword>
<evidence type="ECO:0000256" key="11">
    <source>
        <dbReference type="ARBA" id="ARBA00048179"/>
    </source>
</evidence>
<dbReference type="PANTHER" id="PTHR31528">
    <property type="entry name" value="4-AMINO-5-HYDROXYMETHYL-2-METHYLPYRIMIDINE PHOSPHATE SYNTHASE THI11-RELATED"/>
    <property type="match status" value="1"/>
</dbReference>
<dbReference type="AlphaFoldDB" id="A0A6J7DW67"/>
<evidence type="ECO:0000256" key="6">
    <source>
        <dbReference type="ARBA" id="ARBA00022723"/>
    </source>
</evidence>
<keyword evidence="8" id="KW-0784">Thiamine biosynthesis</keyword>
<evidence type="ECO:0000256" key="8">
    <source>
        <dbReference type="ARBA" id="ARBA00022977"/>
    </source>
</evidence>
<gene>
    <name evidence="13" type="ORF">UFOPK3376_01066</name>
</gene>
<evidence type="ECO:0000256" key="4">
    <source>
        <dbReference type="ARBA" id="ARBA00011738"/>
    </source>
</evidence>
<accession>A0A6J7DW67</accession>
<name>A0A6J7DW67_9ZZZZ</name>
<comment type="pathway">
    <text evidence="2">Cofactor biosynthesis; thiamine diphosphate biosynthesis.</text>
</comment>
<dbReference type="SUPFAM" id="SSF53850">
    <property type="entry name" value="Periplasmic binding protein-like II"/>
    <property type="match status" value="1"/>
</dbReference>
<evidence type="ECO:0000256" key="3">
    <source>
        <dbReference type="ARBA" id="ARBA00009406"/>
    </source>
</evidence>
<feature type="domain" description="SsuA/THI5-like" evidence="12">
    <location>
        <begin position="77"/>
        <end position="286"/>
    </location>
</feature>
<comment type="catalytic activity">
    <reaction evidence="11">
        <text>N(6)-(pyridoxal phosphate)-L-lysyl-[4-amino-5-hydroxymethyl-2-methylpyrimidine phosphate synthase] + L-histidyl-[4-amino-5-hydroxymethyl-2-methylpyrimidine phosphate synthase] + 2 Fe(3+) + 4 H2O = L-lysyl-[4-amino-5-hydroxymethyl-2-methylpyrimidine phosphate synthase] + (2S)-2-amino-5-hydroxy-4-oxopentanoyl-[4-amino-5-hydroxymethyl-2-methylpyrimidine phosphate synthase] + 4-amino-2-methyl-5-(phosphooxymethyl)pyrimidine + 3-oxopropanoate + 2 Fe(2+) + 2 H(+)</text>
        <dbReference type="Rhea" id="RHEA:65756"/>
        <dbReference type="Rhea" id="RHEA-COMP:16892"/>
        <dbReference type="Rhea" id="RHEA-COMP:16893"/>
        <dbReference type="Rhea" id="RHEA-COMP:16894"/>
        <dbReference type="Rhea" id="RHEA-COMP:16895"/>
        <dbReference type="ChEBI" id="CHEBI:15377"/>
        <dbReference type="ChEBI" id="CHEBI:15378"/>
        <dbReference type="ChEBI" id="CHEBI:29033"/>
        <dbReference type="ChEBI" id="CHEBI:29034"/>
        <dbReference type="ChEBI" id="CHEBI:29969"/>
        <dbReference type="ChEBI" id="CHEBI:29979"/>
        <dbReference type="ChEBI" id="CHEBI:33190"/>
        <dbReference type="ChEBI" id="CHEBI:58354"/>
        <dbReference type="ChEBI" id="CHEBI:143915"/>
        <dbReference type="ChEBI" id="CHEBI:157692"/>
    </reaction>
    <physiologicalReaction direction="left-to-right" evidence="11">
        <dbReference type="Rhea" id="RHEA:65757"/>
    </physiologicalReaction>
</comment>
<keyword evidence="5" id="KW-0808">Transferase</keyword>
<keyword evidence="7" id="KW-0663">Pyridoxal phosphate</keyword>
<dbReference type="Gene3D" id="3.40.190.10">
    <property type="entry name" value="Periplasmic binding protein-like II"/>
    <property type="match status" value="2"/>
</dbReference>
<evidence type="ECO:0000256" key="7">
    <source>
        <dbReference type="ARBA" id="ARBA00022898"/>
    </source>
</evidence>
<comment type="similarity">
    <text evidence="3">Belongs to the NMT1/THI5 family.</text>
</comment>
<evidence type="ECO:0000256" key="1">
    <source>
        <dbReference type="ARBA" id="ARBA00003469"/>
    </source>
</evidence>
<dbReference type="InterPro" id="IPR027939">
    <property type="entry name" value="NMT1/THI5"/>
</dbReference>
<dbReference type="GO" id="GO:0016740">
    <property type="term" value="F:transferase activity"/>
    <property type="evidence" value="ECO:0007669"/>
    <property type="project" value="UniProtKB-KW"/>
</dbReference>
<evidence type="ECO:0000259" key="12">
    <source>
        <dbReference type="Pfam" id="PF09084"/>
    </source>
</evidence>
<evidence type="ECO:0000256" key="10">
    <source>
        <dbReference type="ARBA" id="ARBA00033171"/>
    </source>
</evidence>
<organism evidence="13">
    <name type="scientific">freshwater metagenome</name>
    <dbReference type="NCBI Taxonomy" id="449393"/>
    <lineage>
        <taxon>unclassified sequences</taxon>
        <taxon>metagenomes</taxon>
        <taxon>ecological metagenomes</taxon>
    </lineage>
</organism>
<dbReference type="GO" id="GO:0046872">
    <property type="term" value="F:metal ion binding"/>
    <property type="evidence" value="ECO:0007669"/>
    <property type="project" value="UniProtKB-KW"/>
</dbReference>
<dbReference type="GO" id="GO:0009228">
    <property type="term" value="P:thiamine biosynthetic process"/>
    <property type="evidence" value="ECO:0007669"/>
    <property type="project" value="UniProtKB-KW"/>
</dbReference>
<protein>
    <recommendedName>
        <fullName evidence="10">Thiamine pyrimidine synthase</fullName>
    </recommendedName>
</protein>
<evidence type="ECO:0000256" key="9">
    <source>
        <dbReference type="ARBA" id="ARBA00023004"/>
    </source>
</evidence>
<dbReference type="InterPro" id="IPR015168">
    <property type="entry name" value="SsuA/THI5"/>
</dbReference>
<comment type="function">
    <text evidence="1">Responsible for the formation of the pyrimidine heterocycle in the thiamine biosynthesis pathway. Catalyzes the formation of hydroxymethylpyrimidine phosphate (HMP-P) from histidine and pyridoxal phosphate (PLP). The protein uses PLP and the active site histidine to form HMP-P, generating an inactive enzyme. The enzyme can only undergo a single turnover, which suggests it is a suicide enzyme.</text>
</comment>
<evidence type="ECO:0000256" key="5">
    <source>
        <dbReference type="ARBA" id="ARBA00022679"/>
    </source>
</evidence>
<dbReference type="EMBL" id="CAFBLP010000021">
    <property type="protein sequence ID" value="CAB4874916.1"/>
    <property type="molecule type" value="Genomic_DNA"/>
</dbReference>
<reference evidence="13" key="1">
    <citation type="submission" date="2020-05" db="EMBL/GenBank/DDBJ databases">
        <authorList>
            <person name="Chiriac C."/>
            <person name="Salcher M."/>
            <person name="Ghai R."/>
            <person name="Kavagutti S V."/>
        </authorList>
    </citation>
    <scope>NUCLEOTIDE SEQUENCE</scope>
</reference>
<keyword evidence="6" id="KW-0479">Metal-binding</keyword>
<dbReference type="PROSITE" id="PS51257">
    <property type="entry name" value="PROKAR_LIPOPROTEIN"/>
    <property type="match status" value="1"/>
</dbReference>
<dbReference type="Pfam" id="PF09084">
    <property type="entry name" value="NMT1"/>
    <property type="match status" value="1"/>
</dbReference>
<evidence type="ECO:0000313" key="13">
    <source>
        <dbReference type="EMBL" id="CAB4874916.1"/>
    </source>
</evidence>
<proteinExistence type="inferred from homology"/>